<protein>
    <recommendedName>
        <fullName evidence="3">Viral late gene transcription factor 3 zinc ribbon domain-containing protein</fullName>
    </recommendedName>
</protein>
<evidence type="ECO:0000256" key="1">
    <source>
        <dbReference type="SAM" id="Phobius"/>
    </source>
</evidence>
<proteinExistence type="predicted"/>
<feature type="transmembrane region" description="Helical" evidence="1">
    <location>
        <begin position="53"/>
        <end position="73"/>
    </location>
</feature>
<accession>A0A0F9MXC5</accession>
<gene>
    <name evidence="2" type="ORF">LCGC14_1100790</name>
</gene>
<keyword evidence="1" id="KW-0472">Membrane</keyword>
<dbReference type="AlphaFoldDB" id="A0A0F9MXC5"/>
<organism evidence="2">
    <name type="scientific">marine sediment metagenome</name>
    <dbReference type="NCBI Taxonomy" id="412755"/>
    <lineage>
        <taxon>unclassified sequences</taxon>
        <taxon>metagenomes</taxon>
        <taxon>ecological metagenomes</taxon>
    </lineage>
</organism>
<sequence>MKKIDFKCTLCGYKVIYNTKLESLTCSNCNTEYDKGIFRFSKKRKLGIYFKKYGFLLAVLSSIYLLYLVYRILIY</sequence>
<keyword evidence="1" id="KW-1133">Transmembrane helix</keyword>
<evidence type="ECO:0000313" key="2">
    <source>
        <dbReference type="EMBL" id="KKN04107.1"/>
    </source>
</evidence>
<name>A0A0F9MXC5_9ZZZZ</name>
<reference evidence="2" key="1">
    <citation type="journal article" date="2015" name="Nature">
        <title>Complex archaea that bridge the gap between prokaryotes and eukaryotes.</title>
        <authorList>
            <person name="Spang A."/>
            <person name="Saw J.H."/>
            <person name="Jorgensen S.L."/>
            <person name="Zaremba-Niedzwiedzka K."/>
            <person name="Martijn J."/>
            <person name="Lind A.E."/>
            <person name="van Eijk R."/>
            <person name="Schleper C."/>
            <person name="Guy L."/>
            <person name="Ettema T.J."/>
        </authorList>
    </citation>
    <scope>NUCLEOTIDE SEQUENCE</scope>
</reference>
<dbReference type="EMBL" id="LAZR01004958">
    <property type="protein sequence ID" value="KKN04107.1"/>
    <property type="molecule type" value="Genomic_DNA"/>
</dbReference>
<evidence type="ECO:0008006" key="3">
    <source>
        <dbReference type="Google" id="ProtNLM"/>
    </source>
</evidence>
<keyword evidence="1" id="KW-0812">Transmembrane</keyword>
<comment type="caution">
    <text evidence="2">The sequence shown here is derived from an EMBL/GenBank/DDBJ whole genome shotgun (WGS) entry which is preliminary data.</text>
</comment>